<name>A0A937D849_9FLAO</name>
<dbReference type="AlphaFoldDB" id="A0A937D849"/>
<evidence type="ECO:0000313" key="1">
    <source>
        <dbReference type="EMBL" id="MBL0682362.1"/>
    </source>
</evidence>
<reference evidence="1" key="1">
    <citation type="submission" date="2021-01" db="EMBL/GenBank/DDBJ databases">
        <authorList>
            <person name="Zhong Y.L."/>
        </authorList>
    </citation>
    <scope>NUCLEOTIDE SEQUENCE</scope>
    <source>
        <strain evidence="1">KCTC 23302</strain>
    </source>
</reference>
<organism evidence="1 2">
    <name type="scientific">Aquimarina mytili</name>
    <dbReference type="NCBI Taxonomy" id="874423"/>
    <lineage>
        <taxon>Bacteria</taxon>
        <taxon>Pseudomonadati</taxon>
        <taxon>Bacteroidota</taxon>
        <taxon>Flavobacteriia</taxon>
        <taxon>Flavobacteriales</taxon>
        <taxon>Flavobacteriaceae</taxon>
        <taxon>Aquimarina</taxon>
    </lineage>
</organism>
<sequence>MLVEQKIEPKDFEIHNHWYDKVLNATIHPIVKHFLNMSPDQIITRYCHLNPKASKEKLKALLQYKSKYFLWCGADLINVTSHTGKRQMVIIENNSCPSGQKSMPLINEYSEDTTYHQLIKNTFKSGIKNIRMKGVLAVIYDKNRMEASGYAFAIADVMDEKVYLIPFQSTDSNPKVKFEKGIMLIWVDDTWLKVRACFRYLTQKPWNRIPILSKTKIINPIISCLAGGRNKLIAAKAYQIFNSEISEFGLKINIPNTVWEVRKNEIPLWVKQMGGHAVIKVPYSNAGQGVYTIVTQRDLDEFMNKDFDYDMFIVQSLIGNSDWSSIFKNQKLYHVGTIPNKRNETYVCDIRMMISSTSKGIRPVCTYARRAKKPLPNEIDQVMNSWEILGTNLSYQEQGTWKTDTNRLILMDTKDFNSLGIGIDDLIDAFIQSSLSMIAIDKMCQTLISSKGTLKKKLFKSLNDDKNLINEIL</sequence>
<dbReference type="Proteomes" id="UP000651057">
    <property type="component" value="Unassembled WGS sequence"/>
</dbReference>
<proteinExistence type="predicted"/>
<dbReference type="EMBL" id="JAERQJ010000001">
    <property type="protein sequence ID" value="MBL0682362.1"/>
    <property type="molecule type" value="Genomic_DNA"/>
</dbReference>
<gene>
    <name evidence="1" type="ORF">JJQ60_02425</name>
</gene>
<protein>
    <submittedName>
        <fullName evidence="1">Uncharacterized protein</fullName>
    </submittedName>
</protein>
<accession>A0A937D849</accession>
<dbReference type="RefSeq" id="WP_201916343.1">
    <property type="nucleotide sequence ID" value="NZ_BAABAX010000001.1"/>
</dbReference>
<keyword evidence="2" id="KW-1185">Reference proteome</keyword>
<evidence type="ECO:0000313" key="2">
    <source>
        <dbReference type="Proteomes" id="UP000651057"/>
    </source>
</evidence>
<dbReference type="SUPFAM" id="SSF56059">
    <property type="entry name" value="Glutathione synthetase ATP-binding domain-like"/>
    <property type="match status" value="1"/>
</dbReference>
<comment type="caution">
    <text evidence="1">The sequence shown here is derived from an EMBL/GenBank/DDBJ whole genome shotgun (WGS) entry which is preliminary data.</text>
</comment>